<name>A0A371QZ36_9CREN</name>
<sequence>MKSLLMAAILAAVVIIIIIAGVGVVGSGIRGVVKISTDGVEMEPAELQLDLAEICSGKEVRVGAIRAEKPVEIQFSVQTATKSAGGNVTVAGELKARLVGGQEYVIHMPCAVATGPCYRIMVIIPGYDAPLEITPGNYDFYLSGSCATEGNGWAELEVNVVLKNAKLSN</sequence>
<dbReference type="Proteomes" id="UP000257123">
    <property type="component" value="Unassembled WGS sequence"/>
</dbReference>
<evidence type="ECO:0000313" key="3">
    <source>
        <dbReference type="EMBL" id="RFA99112.1"/>
    </source>
</evidence>
<proteinExistence type="predicted"/>
<keyword evidence="1" id="KW-0812">Transmembrane</keyword>
<keyword evidence="1" id="KW-1133">Transmembrane helix</keyword>
<dbReference type="Proteomes" id="UP000256877">
    <property type="component" value="Unassembled WGS sequence"/>
</dbReference>
<evidence type="ECO:0000313" key="2">
    <source>
        <dbReference type="EMBL" id="RFA95963.1"/>
    </source>
</evidence>
<gene>
    <name evidence="2" type="ORF">CGL51_06545</name>
    <name evidence="3" type="ORF">CGL52_05195</name>
</gene>
<feature type="transmembrane region" description="Helical" evidence="1">
    <location>
        <begin position="6"/>
        <end position="26"/>
    </location>
</feature>
<dbReference type="RefSeq" id="WP_116421135.1">
    <property type="nucleotide sequence ID" value="NZ_NMUE01000017.1"/>
</dbReference>
<dbReference type="EMBL" id="NMUE01000017">
    <property type="protein sequence ID" value="RFA95963.1"/>
    <property type="molecule type" value="Genomic_DNA"/>
</dbReference>
<evidence type="ECO:0000256" key="1">
    <source>
        <dbReference type="SAM" id="Phobius"/>
    </source>
</evidence>
<evidence type="ECO:0000313" key="4">
    <source>
        <dbReference type="Proteomes" id="UP000256877"/>
    </source>
</evidence>
<keyword evidence="1" id="KW-0472">Membrane</keyword>
<protein>
    <submittedName>
        <fullName evidence="2">Uncharacterized protein</fullName>
    </submittedName>
</protein>
<dbReference type="AlphaFoldDB" id="A0A371QZ36"/>
<comment type="caution">
    <text evidence="2">The sequence shown here is derived from an EMBL/GenBank/DDBJ whole genome shotgun (WGS) entry which is preliminary data.</text>
</comment>
<reference evidence="4 5" key="1">
    <citation type="submission" date="2017-07" db="EMBL/GenBank/DDBJ databases">
        <title>Draft genome sequence of aerobic hyperthermophilic archaea, Pyrobaculum aerophilum YKB31 and YKB32.</title>
        <authorList>
            <person name="Mochizuki T."/>
            <person name="Berliner A.J."/>
            <person name="Yoshida-Takashima Y."/>
            <person name="Takaki Y."/>
            <person name="Nunoura T."/>
            <person name="Takai K."/>
        </authorList>
    </citation>
    <scope>NUCLEOTIDE SEQUENCE [LARGE SCALE GENOMIC DNA]</scope>
    <source>
        <strain evidence="2 5">YKB31</strain>
        <strain evidence="3 4">YKB32</strain>
    </source>
</reference>
<dbReference type="OrthoDB" id="28627at2157"/>
<accession>A0A371QZ36</accession>
<dbReference type="EMBL" id="NMUF01000010">
    <property type="protein sequence ID" value="RFA99112.1"/>
    <property type="molecule type" value="Genomic_DNA"/>
</dbReference>
<evidence type="ECO:0000313" key="5">
    <source>
        <dbReference type="Proteomes" id="UP000257123"/>
    </source>
</evidence>
<organism evidence="2 5">
    <name type="scientific">Pyrobaculum aerophilum</name>
    <dbReference type="NCBI Taxonomy" id="13773"/>
    <lineage>
        <taxon>Archaea</taxon>
        <taxon>Thermoproteota</taxon>
        <taxon>Thermoprotei</taxon>
        <taxon>Thermoproteales</taxon>
        <taxon>Thermoproteaceae</taxon>
        <taxon>Pyrobaculum</taxon>
    </lineage>
</organism>